<reference evidence="1 2" key="1">
    <citation type="journal article" date="2016" name="Mol. Biol. Evol.">
        <title>Comparative Genomics of Early-Diverging Mushroom-Forming Fungi Provides Insights into the Origins of Lignocellulose Decay Capabilities.</title>
        <authorList>
            <person name="Nagy L.G."/>
            <person name="Riley R."/>
            <person name="Tritt A."/>
            <person name="Adam C."/>
            <person name="Daum C."/>
            <person name="Floudas D."/>
            <person name="Sun H."/>
            <person name="Yadav J.S."/>
            <person name="Pangilinan J."/>
            <person name="Larsson K.H."/>
            <person name="Matsuura K."/>
            <person name="Barry K."/>
            <person name="Labutti K."/>
            <person name="Kuo R."/>
            <person name="Ohm R.A."/>
            <person name="Bhattacharya S.S."/>
            <person name="Shirouzu T."/>
            <person name="Yoshinaga Y."/>
            <person name="Martin F.M."/>
            <person name="Grigoriev I.V."/>
            <person name="Hibbett D.S."/>
        </authorList>
    </citation>
    <scope>NUCLEOTIDE SEQUENCE [LARGE SCALE GENOMIC DNA]</scope>
    <source>
        <strain evidence="1 2">HHB12733</strain>
    </source>
</reference>
<gene>
    <name evidence="1" type="ORF">CALCODRAFT_497067</name>
</gene>
<evidence type="ECO:0000313" key="1">
    <source>
        <dbReference type="EMBL" id="KZT56744.1"/>
    </source>
</evidence>
<organism evidence="1 2">
    <name type="scientific">Calocera cornea HHB12733</name>
    <dbReference type="NCBI Taxonomy" id="1353952"/>
    <lineage>
        <taxon>Eukaryota</taxon>
        <taxon>Fungi</taxon>
        <taxon>Dikarya</taxon>
        <taxon>Basidiomycota</taxon>
        <taxon>Agaricomycotina</taxon>
        <taxon>Dacrymycetes</taxon>
        <taxon>Dacrymycetales</taxon>
        <taxon>Dacrymycetaceae</taxon>
        <taxon>Calocera</taxon>
    </lineage>
</organism>
<dbReference type="InParanoid" id="A0A165FH82"/>
<proteinExistence type="predicted"/>
<evidence type="ECO:0000313" key="2">
    <source>
        <dbReference type="Proteomes" id="UP000076842"/>
    </source>
</evidence>
<dbReference type="AlphaFoldDB" id="A0A165FH82"/>
<accession>A0A165FH82</accession>
<sequence length="100" mass="11361">MSCSTWRVRSLITGFTWGGMDPVSAQWLSTQQSTNKMVAQISMAEVKDHRIKIREPPVERFSLSRFEFNRFIPHTTPVQPVRQFELVDPYGTAAALSGDC</sequence>
<dbReference type="Proteomes" id="UP000076842">
    <property type="component" value="Unassembled WGS sequence"/>
</dbReference>
<protein>
    <submittedName>
        <fullName evidence="1">Uncharacterized protein</fullName>
    </submittedName>
</protein>
<dbReference type="EMBL" id="KV423973">
    <property type="protein sequence ID" value="KZT56744.1"/>
    <property type="molecule type" value="Genomic_DNA"/>
</dbReference>
<keyword evidence="2" id="KW-1185">Reference proteome</keyword>
<name>A0A165FH82_9BASI</name>